<dbReference type="Proteomes" id="UP000264800">
    <property type="component" value="Unplaced"/>
</dbReference>
<protein>
    <recommendedName>
        <fullName evidence="2">Acid ceramidase N-terminal domain-containing protein</fullName>
    </recommendedName>
</protein>
<keyword evidence="1" id="KW-0732">Signal</keyword>
<dbReference type="Ensembl" id="ENSKMAT00000007893.1">
    <property type="protein sequence ID" value="ENSKMAP00000007770.1"/>
    <property type="gene ID" value="ENSKMAG00000005830.1"/>
</dbReference>
<evidence type="ECO:0000313" key="4">
    <source>
        <dbReference type="Proteomes" id="UP000264800"/>
    </source>
</evidence>
<feature type="chain" id="PRO_5018609533" description="Acid ceramidase N-terminal domain-containing protein" evidence="1">
    <location>
        <begin position="28"/>
        <end position="75"/>
    </location>
</feature>
<keyword evidence="4" id="KW-1185">Reference proteome</keyword>
<proteinExistence type="predicted"/>
<name>A0A3Q2ZWT1_KRYMA</name>
<evidence type="ECO:0000256" key="1">
    <source>
        <dbReference type="SAM" id="SignalP"/>
    </source>
</evidence>
<reference evidence="3" key="1">
    <citation type="submission" date="2025-08" db="UniProtKB">
        <authorList>
            <consortium name="Ensembl"/>
        </authorList>
    </citation>
    <scope>IDENTIFICATION</scope>
</reference>
<feature type="domain" description="Acid ceramidase N-terminal" evidence="2">
    <location>
        <begin position="40"/>
        <end position="69"/>
    </location>
</feature>
<feature type="signal peptide" evidence="1">
    <location>
        <begin position="1"/>
        <end position="27"/>
    </location>
</feature>
<dbReference type="InterPro" id="IPR029130">
    <property type="entry name" value="Acid_ceramidase_N"/>
</dbReference>
<reference evidence="3" key="2">
    <citation type="submission" date="2025-09" db="UniProtKB">
        <authorList>
            <consortium name="Ensembl"/>
        </authorList>
    </citation>
    <scope>IDENTIFICATION</scope>
</reference>
<dbReference type="Pfam" id="PF15508">
    <property type="entry name" value="NAAA-beta"/>
    <property type="match status" value="1"/>
</dbReference>
<evidence type="ECO:0000259" key="2">
    <source>
        <dbReference type="Pfam" id="PF15508"/>
    </source>
</evidence>
<sequence>CFGRFCLFWLFTAVSVVSLQYTEDCRADMYPPNGPTFKGDVAWYTVDLDSPPNKRWTAVISDKKKDVSRLQSASQ</sequence>
<dbReference type="STRING" id="37003.ENSKMAP00000007770"/>
<evidence type="ECO:0000313" key="3">
    <source>
        <dbReference type="Ensembl" id="ENSKMAP00000007770.1"/>
    </source>
</evidence>
<organism evidence="3 4">
    <name type="scientific">Kryptolebias marmoratus</name>
    <name type="common">Mangrove killifish</name>
    <name type="synonym">Rivulus marmoratus</name>
    <dbReference type="NCBI Taxonomy" id="37003"/>
    <lineage>
        <taxon>Eukaryota</taxon>
        <taxon>Metazoa</taxon>
        <taxon>Chordata</taxon>
        <taxon>Craniata</taxon>
        <taxon>Vertebrata</taxon>
        <taxon>Euteleostomi</taxon>
        <taxon>Actinopterygii</taxon>
        <taxon>Neopterygii</taxon>
        <taxon>Teleostei</taxon>
        <taxon>Neoteleostei</taxon>
        <taxon>Acanthomorphata</taxon>
        <taxon>Ovalentaria</taxon>
        <taxon>Atherinomorphae</taxon>
        <taxon>Cyprinodontiformes</taxon>
        <taxon>Rivulidae</taxon>
        <taxon>Kryptolebias</taxon>
    </lineage>
</organism>
<dbReference type="AlphaFoldDB" id="A0A3Q2ZWT1"/>
<accession>A0A3Q2ZWT1</accession>